<keyword evidence="2" id="KW-0813">Transport</keyword>
<evidence type="ECO:0000259" key="8">
    <source>
        <dbReference type="PROSITE" id="PS51096"/>
    </source>
</evidence>
<dbReference type="CDD" id="cd00006">
    <property type="entry name" value="PTS_IIA_man"/>
    <property type="match status" value="1"/>
</dbReference>
<sequence>MRETNTIQNEHNTNADAPAVTGVVVVTHAGYGASLIEAAEFILGKQSHCAFVSVDGTRAVEDTRNEIQEAVAQCDTGNGVIILTDMFGGTPTNLSLSLLGAQHLEVVTGVNLPMLLKVLGSRSKAPSDLAIDAKAAGSQGIVVAGEILRSKVGGK</sequence>
<dbReference type="AlphaFoldDB" id="A0A7M3MGV0"/>
<evidence type="ECO:0000256" key="5">
    <source>
        <dbReference type="ARBA" id="ARBA00022679"/>
    </source>
</evidence>
<dbReference type="GO" id="GO:0016301">
    <property type="term" value="F:kinase activity"/>
    <property type="evidence" value="ECO:0007669"/>
    <property type="project" value="UniProtKB-KW"/>
</dbReference>
<dbReference type="GO" id="GO:0016020">
    <property type="term" value="C:membrane"/>
    <property type="evidence" value="ECO:0007669"/>
    <property type="project" value="InterPro"/>
</dbReference>
<keyword evidence="3" id="KW-0963">Cytoplasm</keyword>
<dbReference type="PANTHER" id="PTHR33799">
    <property type="entry name" value="PTS PERMEASE-RELATED-RELATED"/>
    <property type="match status" value="1"/>
</dbReference>
<keyword evidence="4 9" id="KW-0762">Sugar transport</keyword>
<dbReference type="PROSITE" id="PS51096">
    <property type="entry name" value="PTS_EIIA_TYPE_4"/>
    <property type="match status" value="1"/>
</dbReference>
<evidence type="ECO:0000256" key="3">
    <source>
        <dbReference type="ARBA" id="ARBA00022490"/>
    </source>
</evidence>
<dbReference type="Proteomes" id="UP000448292">
    <property type="component" value="Unassembled WGS sequence"/>
</dbReference>
<keyword evidence="10" id="KW-1185">Reference proteome</keyword>
<protein>
    <submittedName>
        <fullName evidence="9">PTS sugar transporter subunit IIA</fullName>
    </submittedName>
</protein>
<dbReference type="EMBL" id="QMIE01000004">
    <property type="protein sequence ID" value="TVM18327.1"/>
    <property type="molecule type" value="Genomic_DNA"/>
</dbReference>
<evidence type="ECO:0000256" key="7">
    <source>
        <dbReference type="ARBA" id="ARBA00022777"/>
    </source>
</evidence>
<dbReference type="InterPro" id="IPR033887">
    <property type="entry name" value="PTS_IIA_man"/>
</dbReference>
<dbReference type="PANTHER" id="PTHR33799:SF1">
    <property type="entry name" value="PTS SYSTEM MANNOSE-SPECIFIC EIIAB COMPONENT-RELATED"/>
    <property type="match status" value="1"/>
</dbReference>
<proteinExistence type="predicted"/>
<dbReference type="OrthoDB" id="9794368at2"/>
<dbReference type="InterPro" id="IPR004701">
    <property type="entry name" value="PTS_EIIA_man-typ"/>
</dbReference>
<name>A0A7M3MGV0_9BACT</name>
<feature type="domain" description="PTS EIIA type-4" evidence="8">
    <location>
        <begin position="20"/>
        <end position="141"/>
    </location>
</feature>
<evidence type="ECO:0000256" key="2">
    <source>
        <dbReference type="ARBA" id="ARBA00022448"/>
    </source>
</evidence>
<evidence type="ECO:0000313" key="9">
    <source>
        <dbReference type="EMBL" id="TVM18327.1"/>
    </source>
</evidence>
<dbReference type="RefSeq" id="WP_144302328.1">
    <property type="nucleotide sequence ID" value="NZ_QMIE01000004.1"/>
</dbReference>
<evidence type="ECO:0000256" key="1">
    <source>
        <dbReference type="ARBA" id="ARBA00004496"/>
    </source>
</evidence>
<dbReference type="GO" id="GO:0009401">
    <property type="term" value="P:phosphoenolpyruvate-dependent sugar phosphotransferase system"/>
    <property type="evidence" value="ECO:0007669"/>
    <property type="project" value="UniProtKB-KW"/>
</dbReference>
<dbReference type="SUPFAM" id="SSF53062">
    <property type="entry name" value="PTS system fructose IIA component-like"/>
    <property type="match status" value="1"/>
</dbReference>
<dbReference type="GO" id="GO:0005737">
    <property type="term" value="C:cytoplasm"/>
    <property type="evidence" value="ECO:0007669"/>
    <property type="project" value="UniProtKB-SubCell"/>
</dbReference>
<keyword evidence="5" id="KW-0808">Transferase</keyword>
<organism evidence="9 10">
    <name type="scientific">Oceanidesulfovibrio indonesiensis</name>
    <dbReference type="NCBI Taxonomy" id="54767"/>
    <lineage>
        <taxon>Bacteria</taxon>
        <taxon>Pseudomonadati</taxon>
        <taxon>Thermodesulfobacteriota</taxon>
        <taxon>Desulfovibrionia</taxon>
        <taxon>Desulfovibrionales</taxon>
        <taxon>Desulfovibrionaceae</taxon>
        <taxon>Oceanidesulfovibrio</taxon>
    </lineage>
</organism>
<dbReference type="InterPro" id="IPR036662">
    <property type="entry name" value="PTS_EIIA_man-typ_sf"/>
</dbReference>
<dbReference type="Pfam" id="PF03610">
    <property type="entry name" value="EIIA-man"/>
    <property type="match status" value="1"/>
</dbReference>
<evidence type="ECO:0000256" key="4">
    <source>
        <dbReference type="ARBA" id="ARBA00022597"/>
    </source>
</evidence>
<comment type="subcellular location">
    <subcellularLocation>
        <location evidence="1">Cytoplasm</location>
    </subcellularLocation>
</comment>
<evidence type="ECO:0000313" key="10">
    <source>
        <dbReference type="Proteomes" id="UP000448292"/>
    </source>
</evidence>
<accession>A0A7M3MGV0</accession>
<dbReference type="Gene3D" id="3.40.50.510">
    <property type="entry name" value="Phosphotransferase system, mannose-type IIA component"/>
    <property type="match status" value="1"/>
</dbReference>
<evidence type="ECO:0000256" key="6">
    <source>
        <dbReference type="ARBA" id="ARBA00022683"/>
    </source>
</evidence>
<keyword evidence="6" id="KW-0598">Phosphotransferase system</keyword>
<dbReference type="InterPro" id="IPR051471">
    <property type="entry name" value="Bacterial_PTS_sugar_comp"/>
</dbReference>
<gene>
    <name evidence="9" type="ORF">DPQ33_06120</name>
</gene>
<comment type="caution">
    <text evidence="9">The sequence shown here is derived from an EMBL/GenBank/DDBJ whole genome shotgun (WGS) entry which is preliminary data.</text>
</comment>
<keyword evidence="7" id="KW-0418">Kinase</keyword>
<reference evidence="9 10" key="1">
    <citation type="submission" date="2018-06" db="EMBL/GenBank/DDBJ databases">
        <title>Complete genome of Desulfovibrio indonesiensis P37SLT.</title>
        <authorList>
            <person name="Crispim J.S."/>
            <person name="Vidigal P.M.P."/>
            <person name="Silva L.C.F."/>
            <person name="Laguardia C.N."/>
            <person name="Araujo L.C."/>
            <person name="Dias R.S."/>
            <person name="Sousa M.P."/>
            <person name="Paula S.O."/>
            <person name="Silva C."/>
        </authorList>
    </citation>
    <scope>NUCLEOTIDE SEQUENCE [LARGE SCALE GENOMIC DNA]</scope>
    <source>
        <strain evidence="9 10">P37SLT</strain>
    </source>
</reference>